<organism evidence="4 5">
    <name type="scientific">Nitrospirillum amazonense</name>
    <dbReference type="NCBI Taxonomy" id="28077"/>
    <lineage>
        <taxon>Bacteria</taxon>
        <taxon>Pseudomonadati</taxon>
        <taxon>Pseudomonadota</taxon>
        <taxon>Alphaproteobacteria</taxon>
        <taxon>Rhodospirillales</taxon>
        <taxon>Azospirillaceae</taxon>
        <taxon>Nitrospirillum</taxon>
    </lineage>
</organism>
<feature type="transmembrane region" description="Helical" evidence="3">
    <location>
        <begin position="340"/>
        <end position="358"/>
    </location>
</feature>
<keyword evidence="3" id="KW-1133">Transmembrane helix</keyword>
<keyword evidence="3" id="KW-0812">Transmembrane</keyword>
<reference evidence="4 5" key="1">
    <citation type="submission" date="2019-06" db="EMBL/GenBank/DDBJ databases">
        <title>Genomic Encyclopedia of Type Strains, Phase IV (KMG-V): Genome sequencing to study the core and pangenomes of soil and plant-associated prokaryotes.</title>
        <authorList>
            <person name="Whitman W."/>
        </authorList>
    </citation>
    <scope>NUCLEOTIDE SEQUENCE [LARGE SCALE GENOMIC DNA]</scope>
    <source>
        <strain evidence="4 5">BR 11880</strain>
    </source>
</reference>
<name>A0A560FBY9_9PROT</name>
<feature type="compositionally biased region" description="Low complexity" evidence="2">
    <location>
        <begin position="231"/>
        <end position="258"/>
    </location>
</feature>
<dbReference type="Pfam" id="PF12412">
    <property type="entry name" value="DUF3667"/>
    <property type="match status" value="1"/>
</dbReference>
<keyword evidence="1" id="KW-0175">Coiled coil</keyword>
<accession>A0A560FBY9</accession>
<evidence type="ECO:0000313" key="5">
    <source>
        <dbReference type="Proteomes" id="UP000319859"/>
    </source>
</evidence>
<feature type="transmembrane region" description="Helical" evidence="3">
    <location>
        <begin position="432"/>
        <end position="453"/>
    </location>
</feature>
<gene>
    <name evidence="4" type="ORF">FBZ89_108157</name>
</gene>
<dbReference type="EMBL" id="VITN01000008">
    <property type="protein sequence ID" value="TWB19100.1"/>
    <property type="molecule type" value="Genomic_DNA"/>
</dbReference>
<feature type="transmembrane region" description="Helical" evidence="3">
    <location>
        <begin position="393"/>
        <end position="412"/>
    </location>
</feature>
<feature type="region of interest" description="Disordered" evidence="2">
    <location>
        <begin position="231"/>
        <end position="272"/>
    </location>
</feature>
<dbReference type="AlphaFoldDB" id="A0A560FBY9"/>
<evidence type="ECO:0000256" key="3">
    <source>
        <dbReference type="SAM" id="Phobius"/>
    </source>
</evidence>
<dbReference type="RefSeq" id="WP_186457377.1">
    <property type="nucleotide sequence ID" value="NZ_VITN01000008.1"/>
</dbReference>
<feature type="coiled-coil region" evidence="1">
    <location>
        <begin position="153"/>
        <end position="180"/>
    </location>
</feature>
<proteinExistence type="predicted"/>
<evidence type="ECO:0000313" key="4">
    <source>
        <dbReference type="EMBL" id="TWB19100.1"/>
    </source>
</evidence>
<evidence type="ECO:0000256" key="1">
    <source>
        <dbReference type="SAM" id="Coils"/>
    </source>
</evidence>
<comment type="caution">
    <text evidence="4">The sequence shown here is derived from an EMBL/GenBank/DDBJ whole genome shotgun (WGS) entry which is preliminary data.</text>
</comment>
<evidence type="ECO:0000256" key="2">
    <source>
        <dbReference type="SAM" id="MobiDB-lite"/>
    </source>
</evidence>
<protein>
    <submittedName>
        <fullName evidence="4">Uncharacterized protein DUF3667</fullName>
    </submittedName>
</protein>
<dbReference type="Proteomes" id="UP000319859">
    <property type="component" value="Unassembled WGS sequence"/>
</dbReference>
<feature type="transmembrane region" description="Helical" evidence="3">
    <location>
        <begin position="108"/>
        <end position="129"/>
    </location>
</feature>
<sequence>MSGEIDAAGGLVEAGLVARAIEGERHHTAVSHEDGHHRCANCGAHLTGAYCHACGQPGHVHRSMLHIAEEFFHGILHFDSKVWRTFPMLVFRPGKLTRNYVHGHRVRYVSPLALFLFCVFLMFFSLSFIDTPSKAINGAALKNLDHGTMADGRVELESAVNDAKAELQDAENDLAEARRDGGNVDKTIARRDKRQQELKVAEAVLKAFDAATAAGVKAVEKAGQAVSGAPASVPVESTAPPAPATAPGAAASSAGPEAQSPKPTKEEHRQQQMAKLFGATDEEPATGEEPSWARAAKRLADSKEMFDVDLGMPKLEQHIRHALRNPELTLYKMKESASKLSFLLVPLSVPFIWLMFLFKRGVYLYDHVVFALHSLSFMAVLTAVAALGSRAGLGAAAIGSLMCFVPPVHMYAHLKGAYRLGTFGALWRTMVLLWVALLALTFYLVFIVSMGLVE</sequence>
<feature type="transmembrane region" description="Helical" evidence="3">
    <location>
        <begin position="364"/>
        <end position="386"/>
    </location>
</feature>
<dbReference type="InterPro" id="IPR022134">
    <property type="entry name" value="DUF3667"/>
</dbReference>
<keyword evidence="3" id="KW-0472">Membrane</keyword>